<evidence type="ECO:0000256" key="8">
    <source>
        <dbReference type="SAM" id="MobiDB-lite"/>
    </source>
</evidence>
<comment type="caution">
    <text evidence="11">The sequence shown here is derived from an EMBL/GenBank/DDBJ whole genome shotgun (WGS) entry which is preliminary data.</text>
</comment>
<dbReference type="InterPro" id="IPR011545">
    <property type="entry name" value="DEAD/DEAH_box_helicase_dom"/>
</dbReference>
<evidence type="ECO:0000256" key="7">
    <source>
        <dbReference type="ARBA" id="ARBA00023204"/>
    </source>
</evidence>
<protein>
    <submittedName>
        <fullName evidence="11">ATP-dependent DNA helicase RecG</fullName>
    </submittedName>
</protein>
<feature type="region of interest" description="Disordered" evidence="8">
    <location>
        <begin position="359"/>
        <end position="404"/>
    </location>
</feature>
<dbReference type="SUPFAM" id="SSF50249">
    <property type="entry name" value="Nucleic acid-binding proteins"/>
    <property type="match status" value="1"/>
</dbReference>
<dbReference type="InterPro" id="IPR047112">
    <property type="entry name" value="RecG/Mfd"/>
</dbReference>
<evidence type="ECO:0000313" key="11">
    <source>
        <dbReference type="EMBL" id="OZG63022.1"/>
    </source>
</evidence>
<evidence type="ECO:0000259" key="10">
    <source>
        <dbReference type="PROSITE" id="PS51194"/>
    </source>
</evidence>
<dbReference type="SUPFAM" id="SSF52540">
    <property type="entry name" value="P-loop containing nucleoside triphosphate hydrolases"/>
    <property type="match status" value="2"/>
</dbReference>
<dbReference type="EMBL" id="MWWX01000002">
    <property type="protein sequence ID" value="OZG63022.1"/>
    <property type="molecule type" value="Genomic_DNA"/>
</dbReference>
<dbReference type="AlphaFoldDB" id="A0A261FV38"/>
<gene>
    <name evidence="11" type="ORF">BLEM_0287</name>
</gene>
<dbReference type="Proteomes" id="UP000216352">
    <property type="component" value="Unassembled WGS sequence"/>
</dbReference>
<dbReference type="InterPro" id="IPR027417">
    <property type="entry name" value="P-loop_NTPase"/>
</dbReference>
<dbReference type="SMART" id="SM00487">
    <property type="entry name" value="DEXDc"/>
    <property type="match status" value="1"/>
</dbReference>
<organism evidence="11 12">
    <name type="scientific">Bifidobacterium lemurum</name>
    <dbReference type="NCBI Taxonomy" id="1603886"/>
    <lineage>
        <taxon>Bacteria</taxon>
        <taxon>Bacillati</taxon>
        <taxon>Actinomycetota</taxon>
        <taxon>Actinomycetes</taxon>
        <taxon>Bifidobacteriales</taxon>
        <taxon>Bifidobacteriaceae</taxon>
        <taxon>Bifidobacterium</taxon>
    </lineage>
</organism>
<dbReference type="InterPro" id="IPR045562">
    <property type="entry name" value="RecG_dom3_C"/>
</dbReference>
<dbReference type="OrthoDB" id="9804325at2"/>
<evidence type="ECO:0000256" key="1">
    <source>
        <dbReference type="ARBA" id="ARBA00022741"/>
    </source>
</evidence>
<dbReference type="RefSeq" id="WP_072724717.1">
    <property type="nucleotide sequence ID" value="NZ_BDIS01000011.1"/>
</dbReference>
<dbReference type="CDD" id="cd04488">
    <property type="entry name" value="RecG_wedge_OBF"/>
    <property type="match status" value="1"/>
</dbReference>
<evidence type="ECO:0000256" key="5">
    <source>
        <dbReference type="ARBA" id="ARBA00022840"/>
    </source>
</evidence>
<feature type="region of interest" description="Disordered" evidence="8">
    <location>
        <begin position="248"/>
        <end position="285"/>
    </location>
</feature>
<dbReference type="Pfam" id="PF00270">
    <property type="entry name" value="DEAD"/>
    <property type="match status" value="1"/>
</dbReference>
<evidence type="ECO:0000256" key="4">
    <source>
        <dbReference type="ARBA" id="ARBA00022806"/>
    </source>
</evidence>
<dbReference type="PROSITE" id="PS51194">
    <property type="entry name" value="HELICASE_CTER"/>
    <property type="match status" value="1"/>
</dbReference>
<feature type="domain" description="Helicase C-terminal" evidence="10">
    <location>
        <begin position="689"/>
        <end position="838"/>
    </location>
</feature>
<accession>A0A261FV38</accession>
<keyword evidence="4 11" id="KW-0347">Helicase</keyword>
<keyword evidence="7" id="KW-0234">DNA repair</keyword>
<evidence type="ECO:0000259" key="9">
    <source>
        <dbReference type="PROSITE" id="PS51192"/>
    </source>
</evidence>
<dbReference type="Pfam" id="PF00271">
    <property type="entry name" value="Helicase_C"/>
    <property type="match status" value="1"/>
</dbReference>
<name>A0A261FV38_9BIFI</name>
<evidence type="ECO:0000313" key="12">
    <source>
        <dbReference type="Proteomes" id="UP000216352"/>
    </source>
</evidence>
<feature type="domain" description="Helicase ATP-binding" evidence="9">
    <location>
        <begin position="439"/>
        <end position="601"/>
    </location>
</feature>
<dbReference type="InterPro" id="IPR012340">
    <property type="entry name" value="NA-bd_OB-fold"/>
</dbReference>
<reference evidence="11 12" key="1">
    <citation type="journal article" date="2017" name="BMC Genomics">
        <title>Comparative genomic and phylogenomic analyses of the Bifidobacteriaceae family.</title>
        <authorList>
            <person name="Lugli G.A."/>
            <person name="Milani C."/>
            <person name="Turroni F."/>
            <person name="Duranti S."/>
            <person name="Mancabelli L."/>
            <person name="Mangifesta M."/>
            <person name="Ferrario C."/>
            <person name="Modesto M."/>
            <person name="Mattarelli P."/>
            <person name="Jiri K."/>
            <person name="van Sinderen D."/>
            <person name="Ventura M."/>
        </authorList>
    </citation>
    <scope>NUCLEOTIDE SEQUENCE [LARGE SCALE GENOMIC DNA]</scope>
    <source>
        <strain evidence="11 12">DSM 28807</strain>
    </source>
</reference>
<dbReference type="PANTHER" id="PTHR47964">
    <property type="entry name" value="ATP-DEPENDENT DNA HELICASE HOMOLOG RECG, CHLOROPLASTIC"/>
    <property type="match status" value="1"/>
</dbReference>
<evidence type="ECO:0000256" key="3">
    <source>
        <dbReference type="ARBA" id="ARBA00022801"/>
    </source>
</evidence>
<evidence type="ECO:0000256" key="6">
    <source>
        <dbReference type="ARBA" id="ARBA00023125"/>
    </source>
</evidence>
<dbReference type="Pfam" id="PF19833">
    <property type="entry name" value="RecG_dom3_C"/>
    <property type="match status" value="1"/>
</dbReference>
<dbReference type="GO" id="GO:0005524">
    <property type="term" value="F:ATP binding"/>
    <property type="evidence" value="ECO:0007669"/>
    <property type="project" value="UniProtKB-KW"/>
</dbReference>
<proteinExistence type="predicted"/>
<dbReference type="GO" id="GO:0016787">
    <property type="term" value="F:hydrolase activity"/>
    <property type="evidence" value="ECO:0007669"/>
    <property type="project" value="UniProtKB-KW"/>
</dbReference>
<dbReference type="SMART" id="SM00490">
    <property type="entry name" value="HELICc"/>
    <property type="match status" value="1"/>
</dbReference>
<feature type="region of interest" description="Disordered" evidence="8">
    <location>
        <begin position="652"/>
        <end position="678"/>
    </location>
</feature>
<dbReference type="InterPro" id="IPR001650">
    <property type="entry name" value="Helicase_C-like"/>
</dbReference>
<dbReference type="GO" id="GO:0003677">
    <property type="term" value="F:DNA binding"/>
    <property type="evidence" value="ECO:0007669"/>
    <property type="project" value="UniProtKB-KW"/>
</dbReference>
<feature type="compositionally biased region" description="Low complexity" evidence="8">
    <location>
        <begin position="248"/>
        <end position="259"/>
    </location>
</feature>
<dbReference type="PANTHER" id="PTHR47964:SF1">
    <property type="entry name" value="ATP-DEPENDENT DNA HELICASE HOMOLOG RECG, CHLOROPLASTIC"/>
    <property type="match status" value="1"/>
</dbReference>
<dbReference type="Gene3D" id="3.40.50.300">
    <property type="entry name" value="P-loop containing nucleotide triphosphate hydrolases"/>
    <property type="match status" value="2"/>
</dbReference>
<keyword evidence="1" id="KW-0547">Nucleotide-binding</keyword>
<keyword evidence="2" id="KW-0227">DNA damage</keyword>
<dbReference type="GO" id="GO:0003678">
    <property type="term" value="F:DNA helicase activity"/>
    <property type="evidence" value="ECO:0007669"/>
    <property type="project" value="TreeGrafter"/>
</dbReference>
<dbReference type="InterPro" id="IPR014001">
    <property type="entry name" value="Helicase_ATP-bd"/>
</dbReference>
<keyword evidence="12" id="KW-1185">Reference proteome</keyword>
<dbReference type="PROSITE" id="PS51192">
    <property type="entry name" value="HELICASE_ATP_BIND_1"/>
    <property type="match status" value="1"/>
</dbReference>
<keyword evidence="6" id="KW-0238">DNA-binding</keyword>
<dbReference type="GO" id="GO:0006281">
    <property type="term" value="P:DNA repair"/>
    <property type="evidence" value="ECO:0007669"/>
    <property type="project" value="UniProtKB-KW"/>
</dbReference>
<keyword evidence="5" id="KW-0067">ATP-binding</keyword>
<evidence type="ECO:0000256" key="2">
    <source>
        <dbReference type="ARBA" id="ARBA00022763"/>
    </source>
</evidence>
<dbReference type="STRING" id="1603886.GCA_001895165_00792"/>
<keyword evidence="3" id="KW-0378">Hydrolase</keyword>
<sequence>MSITLDTALSSLLTNKRRVSALKSLGVTTVGDALTYYPFRVTEPVPQRAIREGAPGQPMACAVMVRSLRVVPMNTRRGYRLEALVDDSDFARTRNAAGSVARLTFFSYRKSYVDWLGMRLRAGETLVIAGAPTEYMGQAQFTHPEILTVMPQPNRDAFGAASGDGLPTSTAGDAFSAPLPSASPSALQYDAATVAEAMPRLTRPRPVYHASSRISSEHIHETILGLLRMLAESGDATNAAVAGPDAVGAAGSRGGAESAEPVEATGSVGPGGVDGAADPSETRPGISLDRLADAIPDILPDAIRVERGLLRRAEAFLAIHNPDSTKAFRAGIDTLRYEEAFVAQTSLLQARAHARKSAAHPCPLTPGGAFAPQSAQPPSKALVAEGDADDHADDVSSSQPHVARNATDAEVPLRDRFIASLPFTLTGGQRQVIDDIAEDMTRDWPMQRLLQGEVGSGKTVVALAAMLQAVGAGYQAVMVAPTQVLAEQHADSIARMVDGLGVPVTLLTGGMKLAARRKALAQTASGEPCIVVATHAAFSKTFQAPNLALVVIDEQHRFGVEQRESLNAKADLAPHLLVMTATPIPRTAAMTWFGDLDISWLTELPGGRKPIRTVVVNEDDANTMGRMFAHIRTRLDAGERAYVVCARIDDNGEDDDPGAVGSDSTTGGTRARAHAAADDARAQRQAFAEIDPYDVPDAQAEDAPVRPPLHTVAEIADRLSKLPQFQGISFATLTGRDKDETKTQVMSQFADGTTPVLVATTVIEVGVDVKQASCIVIFDADRYGLSQLHQLRGRVGRGGTPSWAFLISRAEAASPAEQRLEVIHGTLDGAEIAQADLEFRGAGDVLGDAQSGGKSGLKLLRVVKDVDLITDARARAERLLAEDPELAGEVQLAGAVLDFTRGNETFLTSS</sequence>